<protein>
    <submittedName>
        <fullName evidence="1">Uncharacterized protein</fullName>
    </submittedName>
</protein>
<dbReference type="EMBL" id="JARPUR010000006">
    <property type="protein sequence ID" value="KAK4874847.1"/>
    <property type="molecule type" value="Genomic_DNA"/>
</dbReference>
<comment type="caution">
    <text evidence="1">The sequence shown here is derived from an EMBL/GenBank/DDBJ whole genome shotgun (WGS) entry which is preliminary data.</text>
</comment>
<evidence type="ECO:0000313" key="2">
    <source>
        <dbReference type="Proteomes" id="UP001353858"/>
    </source>
</evidence>
<dbReference type="AlphaFoldDB" id="A0AAN7SCR6"/>
<proteinExistence type="predicted"/>
<name>A0AAN7SCR6_9COLE</name>
<reference evidence="2" key="1">
    <citation type="submission" date="2023-01" db="EMBL/GenBank/DDBJ databases">
        <title>Key to firefly adult light organ development and bioluminescence: homeobox transcription factors regulate luciferase expression and transportation to peroxisome.</title>
        <authorList>
            <person name="Fu X."/>
        </authorList>
    </citation>
    <scope>NUCLEOTIDE SEQUENCE [LARGE SCALE GENOMIC DNA]</scope>
</reference>
<organism evidence="1 2">
    <name type="scientific">Aquatica leii</name>
    <dbReference type="NCBI Taxonomy" id="1421715"/>
    <lineage>
        <taxon>Eukaryota</taxon>
        <taxon>Metazoa</taxon>
        <taxon>Ecdysozoa</taxon>
        <taxon>Arthropoda</taxon>
        <taxon>Hexapoda</taxon>
        <taxon>Insecta</taxon>
        <taxon>Pterygota</taxon>
        <taxon>Neoptera</taxon>
        <taxon>Endopterygota</taxon>
        <taxon>Coleoptera</taxon>
        <taxon>Polyphaga</taxon>
        <taxon>Elateriformia</taxon>
        <taxon>Elateroidea</taxon>
        <taxon>Lampyridae</taxon>
        <taxon>Luciolinae</taxon>
        <taxon>Aquatica</taxon>
    </lineage>
</organism>
<accession>A0AAN7SCR6</accession>
<dbReference type="Proteomes" id="UP001353858">
    <property type="component" value="Unassembled WGS sequence"/>
</dbReference>
<evidence type="ECO:0000313" key="1">
    <source>
        <dbReference type="EMBL" id="KAK4874847.1"/>
    </source>
</evidence>
<keyword evidence="2" id="KW-1185">Reference proteome</keyword>
<gene>
    <name evidence="1" type="ORF">RN001_014207</name>
</gene>
<sequence>MIPLFLKLENLNNLMYEETAIVLMFDFCMDINNGRLLVDLQFPYIIPSFVKLGNLNRSHIADTFICKGKKLSG</sequence>